<feature type="transmembrane region" description="Helical" evidence="1">
    <location>
        <begin position="128"/>
        <end position="148"/>
    </location>
</feature>
<protein>
    <submittedName>
        <fullName evidence="2">Uncharacterized protein</fullName>
    </submittedName>
</protein>
<keyword evidence="1" id="KW-0812">Transmembrane</keyword>
<evidence type="ECO:0000313" key="2">
    <source>
        <dbReference type="EMBL" id="KAJ3658873.1"/>
    </source>
</evidence>
<keyword evidence="3" id="KW-1185">Reference proteome</keyword>
<sequence>MGKFGAVFVATIQYAVGLYIFKKPDLTGCGPLLSSMVVLLAVFLVLWSLPLYPSRLRKLVWMGNCLAQTLIAVFLIEYIMGCFWFPLEAAALALLPKMATTLEDGLLFFEIGCNFPCDLLKKEGTGMFVSYLLSFLILVAALHATRVINLTLLSRNTHWLNGAARFSNGTDQHWKNETQQQKAQNNSQLKIQPVARSARKEIDRLFQAVKAKCPILHETKPPALRTPVSLGWLVANLLFFFSPTVSCAREIHLKFKNSNWILTVVPQRFRSGAMRSDWKR</sequence>
<proteinExistence type="predicted"/>
<evidence type="ECO:0000313" key="3">
    <source>
        <dbReference type="Proteomes" id="UP001168821"/>
    </source>
</evidence>
<dbReference type="Proteomes" id="UP001168821">
    <property type="component" value="Unassembled WGS sequence"/>
</dbReference>
<keyword evidence="1" id="KW-0472">Membrane</keyword>
<dbReference type="AlphaFoldDB" id="A0AA38IJC1"/>
<gene>
    <name evidence="2" type="ORF">Zmor_010589</name>
</gene>
<dbReference type="EMBL" id="JALNTZ010000003">
    <property type="protein sequence ID" value="KAJ3658873.1"/>
    <property type="molecule type" value="Genomic_DNA"/>
</dbReference>
<feature type="transmembrane region" description="Helical" evidence="1">
    <location>
        <begin position="33"/>
        <end position="53"/>
    </location>
</feature>
<reference evidence="2" key="1">
    <citation type="journal article" date="2023" name="G3 (Bethesda)">
        <title>Whole genome assemblies of Zophobas morio and Tenebrio molitor.</title>
        <authorList>
            <person name="Kaur S."/>
            <person name="Stinson S.A."/>
            <person name="diCenzo G.C."/>
        </authorList>
    </citation>
    <scope>NUCLEOTIDE SEQUENCE</scope>
    <source>
        <strain evidence="2">QUZm001</strain>
    </source>
</reference>
<dbReference type="Pfam" id="PF16089">
    <property type="entry name" value="DUF4818"/>
    <property type="match status" value="1"/>
</dbReference>
<organism evidence="2 3">
    <name type="scientific">Zophobas morio</name>
    <dbReference type="NCBI Taxonomy" id="2755281"/>
    <lineage>
        <taxon>Eukaryota</taxon>
        <taxon>Metazoa</taxon>
        <taxon>Ecdysozoa</taxon>
        <taxon>Arthropoda</taxon>
        <taxon>Hexapoda</taxon>
        <taxon>Insecta</taxon>
        <taxon>Pterygota</taxon>
        <taxon>Neoptera</taxon>
        <taxon>Endopterygota</taxon>
        <taxon>Coleoptera</taxon>
        <taxon>Polyphaga</taxon>
        <taxon>Cucujiformia</taxon>
        <taxon>Tenebrionidae</taxon>
        <taxon>Zophobas</taxon>
    </lineage>
</organism>
<dbReference type="InterPro" id="IPR032145">
    <property type="entry name" value="DUF4818"/>
</dbReference>
<name>A0AA38IJC1_9CUCU</name>
<evidence type="ECO:0000256" key="1">
    <source>
        <dbReference type="SAM" id="Phobius"/>
    </source>
</evidence>
<keyword evidence="1" id="KW-1133">Transmembrane helix</keyword>
<comment type="caution">
    <text evidence="2">The sequence shown here is derived from an EMBL/GenBank/DDBJ whole genome shotgun (WGS) entry which is preliminary data.</text>
</comment>
<feature type="transmembrane region" description="Helical" evidence="1">
    <location>
        <begin position="65"/>
        <end position="87"/>
    </location>
</feature>
<accession>A0AA38IJC1</accession>